<reference evidence="1 2" key="1">
    <citation type="journal article" date="2015" name="PLoS ONE">
        <title>Genome Sequence of Bacillus endophyticus and Analysis of Its Companion Mechanism in the Ketogulonigenium vulgare-Bacillus Strain Consortium.</title>
        <authorList>
            <person name="Jia N."/>
            <person name="Du J."/>
            <person name="Ding M.Z."/>
            <person name="Gao F."/>
            <person name="Yuan Y.J."/>
        </authorList>
    </citation>
    <scope>NUCLEOTIDE SEQUENCE [LARGE SCALE GENOMIC DNA]</scope>
    <source>
        <strain evidence="1 2">Hbe603</strain>
    </source>
</reference>
<evidence type="ECO:0000313" key="2">
    <source>
        <dbReference type="Proteomes" id="UP000036202"/>
    </source>
</evidence>
<evidence type="ECO:0000313" key="1">
    <source>
        <dbReference type="EMBL" id="AKO92228.1"/>
    </source>
</evidence>
<proteinExistence type="predicted"/>
<dbReference type="PATRIC" id="fig|135735.6.peg.1873"/>
<dbReference type="KEGG" id="beo:BEH_09050"/>
<gene>
    <name evidence="1" type="ORF">BEH_09050</name>
</gene>
<dbReference type="AlphaFoldDB" id="A0A0H4KVC0"/>
<accession>A0A0H4KVC0</accession>
<dbReference type="EMBL" id="CP011974">
    <property type="protein sequence ID" value="AKO92228.1"/>
    <property type="molecule type" value="Genomic_DNA"/>
</dbReference>
<protein>
    <submittedName>
        <fullName evidence="1">Uncharacterized protein</fullName>
    </submittedName>
</protein>
<sequence>MYKCFNIEKGGVPKSYTFGTPSFLFMQNLNLIHRIVVPLGIEFNEQLYLYSKENRVDRVAKGFQA</sequence>
<accession>A0A231SBR8</accession>
<organism evidence="1 2">
    <name type="scientific">Priestia filamentosa</name>
    <dbReference type="NCBI Taxonomy" id="1402861"/>
    <lineage>
        <taxon>Bacteria</taxon>
        <taxon>Bacillati</taxon>
        <taxon>Bacillota</taxon>
        <taxon>Bacilli</taxon>
        <taxon>Bacillales</taxon>
        <taxon>Bacillaceae</taxon>
        <taxon>Priestia</taxon>
    </lineage>
</organism>
<reference evidence="2" key="2">
    <citation type="submission" date="2015-06" db="EMBL/GenBank/DDBJ databases">
        <title>Genome Sequence of Bacillus endophyticus and Analysis of its Companion Mechanism in the Ketogulonigenium vulgare-Bacillus strain Consortium.</title>
        <authorList>
            <person name="Jia N."/>
            <person name="Du J."/>
            <person name="Ding M.-Z."/>
            <person name="Gao F."/>
            <person name="Yuan Y.-J."/>
        </authorList>
    </citation>
    <scope>NUCLEOTIDE SEQUENCE [LARGE SCALE GENOMIC DNA]</scope>
    <source>
        <strain evidence="2">Hbe603</strain>
    </source>
</reference>
<keyword evidence="2" id="KW-1185">Reference proteome</keyword>
<dbReference type="Proteomes" id="UP000036202">
    <property type="component" value="Chromosome"/>
</dbReference>
<name>A0A0H4KVC0_9BACI</name>